<sequence>MAVEGEQEVVQSARVVVVQQQAYAHTAFCGKVHEVEQQSAGNVVAPDVVLQIEAVFGRFDKGGAGGKGFVGVVQQIDIG</sequence>
<accession>A0A069AWI0</accession>
<evidence type="ECO:0000313" key="1">
    <source>
        <dbReference type="EMBL" id="CDT29256.1"/>
    </source>
</evidence>
<name>A0A069AWI0_CLODI</name>
<protein>
    <submittedName>
        <fullName evidence="1">Uncharacterized protein</fullName>
    </submittedName>
</protein>
<dbReference type="AlphaFoldDB" id="A0A069AWI0"/>
<dbReference type="EMBL" id="LK933081">
    <property type="protein sequence ID" value="CDT29256.1"/>
    <property type="molecule type" value="Genomic_DNA"/>
</dbReference>
<organism evidence="1">
    <name type="scientific">Clostridioides difficile</name>
    <name type="common">Peptoclostridium difficile</name>
    <dbReference type="NCBI Taxonomy" id="1496"/>
    <lineage>
        <taxon>Bacteria</taxon>
        <taxon>Bacillati</taxon>
        <taxon>Bacillota</taxon>
        <taxon>Clostridia</taxon>
        <taxon>Peptostreptococcales</taxon>
        <taxon>Peptostreptococcaceae</taxon>
        <taxon>Clostridioides</taxon>
    </lineage>
</organism>
<proteinExistence type="predicted"/>
<gene>
    <name evidence="1" type="ORF">BN1095_4080001</name>
</gene>
<reference evidence="1" key="1">
    <citation type="submission" date="2014-07" db="EMBL/GenBank/DDBJ databases">
        <authorList>
            <person name="Monot Marc"/>
        </authorList>
    </citation>
    <scope>NUCLEOTIDE SEQUENCE</scope>
    <source>
        <strain evidence="1">7032989</strain>
    </source>
</reference>